<feature type="chain" id="PRO_5012987244" evidence="5">
    <location>
        <begin position="31"/>
        <end position="333"/>
    </location>
</feature>
<keyword evidence="2" id="KW-0479">Metal-binding</keyword>
<dbReference type="PANTHER" id="PTHR42978:SF6">
    <property type="entry name" value="QUORUM-QUENCHING LACTONASE YTNP-RELATED"/>
    <property type="match status" value="1"/>
</dbReference>
<dbReference type="InterPro" id="IPR036866">
    <property type="entry name" value="RibonucZ/Hydroxyglut_hydro"/>
</dbReference>
<dbReference type="RefSeq" id="WP_088871556.1">
    <property type="nucleotide sequence ID" value="NZ_CP022110.1"/>
</dbReference>
<evidence type="ECO:0000256" key="5">
    <source>
        <dbReference type="SAM" id="SignalP"/>
    </source>
</evidence>
<dbReference type="Proteomes" id="UP000197153">
    <property type="component" value="Chromosome 1"/>
</dbReference>
<keyword evidence="5" id="KW-0732">Signal</keyword>
<dbReference type="KEGG" id="nao:Y958_07840"/>
<dbReference type="EMBL" id="CP022110">
    <property type="protein sequence ID" value="ASG20727.1"/>
    <property type="molecule type" value="Genomic_DNA"/>
</dbReference>
<evidence type="ECO:0000256" key="3">
    <source>
        <dbReference type="ARBA" id="ARBA00022801"/>
    </source>
</evidence>
<dbReference type="InterPro" id="IPR051013">
    <property type="entry name" value="MBL_superfamily_lactonases"/>
</dbReference>
<dbReference type="GO" id="GO:0016787">
    <property type="term" value="F:hydrolase activity"/>
    <property type="evidence" value="ECO:0007669"/>
    <property type="project" value="UniProtKB-KW"/>
</dbReference>
<keyword evidence="8" id="KW-1185">Reference proteome</keyword>
<sequence length="333" mass="35086">MSPRSLGLALALAAAPLSLSLVTLPSTARAAAPQVKTQAPGYYRLMLGDFEITALNDTILTLPMDKLMTNTMPAKVAAALARNHQPSPTPTSVNAFLINTGAQLILVDTGLNGLAGPQAPSHLLANLKAAGYTPDQVDAVLITHMHADHIGGLMTDGQMTFPNATLYVDAAEKGHWLNAEAEAKAPADKRGGFTTAHKLLDAYAAAGKLKTFDGVTSLFPGITAIPAHGHTPGHTVYAAESKGQKILFWGDLMHVAAVQFDTPATTVQFDSDSPAAYKERAKIFAEAAKDGYWVAAAHISFPGIGHIRPKDATDGKADPKSYVWEPAQYSLGE</sequence>
<dbReference type="SMART" id="SM00849">
    <property type="entry name" value="Lactamase_B"/>
    <property type="match status" value="1"/>
</dbReference>
<evidence type="ECO:0000313" key="8">
    <source>
        <dbReference type="Proteomes" id="UP000197153"/>
    </source>
</evidence>
<dbReference type="Gene3D" id="3.60.15.10">
    <property type="entry name" value="Ribonuclease Z/Hydroxyacylglutathione hydrolase-like"/>
    <property type="match status" value="1"/>
</dbReference>
<reference evidence="7 8" key="1">
    <citation type="submission" date="2017-06" db="EMBL/GenBank/DDBJ databases">
        <title>Complete genome sequence of Nitrospirillum amazonense strain CBAmC, an endophytic nitrogen-fixing and plant growth-promoting bacterium, isolated from sugarcane.</title>
        <authorList>
            <person name="Schwab S."/>
            <person name="dos Santos Teixeira K.R."/>
            <person name="Simoes Araujo J.L."/>
            <person name="Soares Vidal M."/>
            <person name="Borges de Freitas H.R."/>
            <person name="Rivello Crivelaro A.L."/>
            <person name="Bueno de Camargo Nunes A."/>
            <person name="dos Santos C.M."/>
            <person name="Palmeira da Silva Rosa D."/>
            <person name="da Silva Padilha D."/>
            <person name="da Silva E."/>
            <person name="Araujo Terra L."/>
            <person name="Soares Mendes V."/>
            <person name="Farinelli L."/>
            <person name="Magalhaes Cruz L."/>
            <person name="Baldani J.I."/>
        </authorList>
    </citation>
    <scope>NUCLEOTIDE SEQUENCE [LARGE SCALE GENOMIC DNA]</scope>
    <source>
        <strain evidence="7 8">CBAmC</strain>
    </source>
</reference>
<dbReference type="CDD" id="cd07720">
    <property type="entry name" value="OPHC2-like_MBL-fold"/>
    <property type="match status" value="1"/>
</dbReference>
<name>A0A248JPU7_9PROT</name>
<feature type="signal peptide" evidence="5">
    <location>
        <begin position="1"/>
        <end position="30"/>
    </location>
</feature>
<dbReference type="AlphaFoldDB" id="A0A248JPU7"/>
<dbReference type="PANTHER" id="PTHR42978">
    <property type="entry name" value="QUORUM-QUENCHING LACTONASE YTNP-RELATED-RELATED"/>
    <property type="match status" value="1"/>
</dbReference>
<evidence type="ECO:0000256" key="4">
    <source>
        <dbReference type="ARBA" id="ARBA00022833"/>
    </source>
</evidence>
<evidence type="ECO:0000259" key="6">
    <source>
        <dbReference type="SMART" id="SM00849"/>
    </source>
</evidence>
<keyword evidence="3 7" id="KW-0378">Hydrolase</keyword>
<accession>A0A248JPU7</accession>
<dbReference type="InterPro" id="IPR001279">
    <property type="entry name" value="Metallo-B-lactamas"/>
</dbReference>
<comment type="similarity">
    <text evidence="1">Belongs to the metallo-beta-lactamase superfamily.</text>
</comment>
<organism evidence="7 8">
    <name type="scientific">Nitrospirillum viridazoti CBAmc</name>
    <dbReference type="NCBI Taxonomy" id="1441467"/>
    <lineage>
        <taxon>Bacteria</taxon>
        <taxon>Pseudomonadati</taxon>
        <taxon>Pseudomonadota</taxon>
        <taxon>Alphaproteobacteria</taxon>
        <taxon>Rhodospirillales</taxon>
        <taxon>Azospirillaceae</taxon>
        <taxon>Nitrospirillum</taxon>
        <taxon>Nitrospirillum viridazoti</taxon>
    </lineage>
</organism>
<dbReference type="Pfam" id="PF00753">
    <property type="entry name" value="Lactamase_B"/>
    <property type="match status" value="1"/>
</dbReference>
<evidence type="ECO:0000256" key="1">
    <source>
        <dbReference type="ARBA" id="ARBA00007749"/>
    </source>
</evidence>
<dbReference type="SUPFAM" id="SSF56281">
    <property type="entry name" value="Metallo-hydrolase/oxidoreductase"/>
    <property type="match status" value="1"/>
</dbReference>
<dbReference type="GO" id="GO:0046872">
    <property type="term" value="F:metal ion binding"/>
    <property type="evidence" value="ECO:0007669"/>
    <property type="project" value="UniProtKB-KW"/>
</dbReference>
<evidence type="ECO:0000256" key="2">
    <source>
        <dbReference type="ARBA" id="ARBA00022723"/>
    </source>
</evidence>
<gene>
    <name evidence="7" type="ORF">Y958_07840</name>
</gene>
<protein>
    <submittedName>
        <fullName evidence="7">MBL fold metallo-hydrolase</fullName>
    </submittedName>
</protein>
<keyword evidence="4" id="KW-0862">Zinc</keyword>
<evidence type="ECO:0000313" key="7">
    <source>
        <dbReference type="EMBL" id="ASG20727.1"/>
    </source>
</evidence>
<proteinExistence type="inferred from homology"/>
<feature type="domain" description="Metallo-beta-lactamase" evidence="6">
    <location>
        <begin position="92"/>
        <end position="298"/>
    </location>
</feature>